<sequence length="298" mass="33906">MAALWKNRVLYIMLIPLIAWYVIFKYIPMYGAIIAFKDYNILSGIGGSDWAHPWYKYFNMFYSSPYFSRLFGNTLLISCYKLIFGMVPSILLAILLNESRSLLLKRWIQTLSYMPHFLSWVIVYGIAVAFFSETNGLVNRWISDLGYNAISFLGEPEWFRSVLIGTDIWKDLGWGAIIYIAAIAGIDPSLYEAAMMDGAGRLRRIWSITLPGISNVIMLLLILKLGYILDAGFDQVFIFYNIRVYAVGDIIDTWVYRTGLEQLNFSLASAVGLFKSVIGLVLVLSANKIARRWGGGIW</sequence>
<dbReference type="EMBL" id="JAVDSB010000004">
    <property type="protein sequence ID" value="MDR6551891.1"/>
    <property type="molecule type" value="Genomic_DNA"/>
</dbReference>
<comment type="caution">
    <text evidence="9">The sequence shown here is derived from an EMBL/GenBank/DDBJ whole genome shotgun (WGS) entry which is preliminary data.</text>
</comment>
<accession>A0ABU1NWP0</accession>
<evidence type="ECO:0000256" key="7">
    <source>
        <dbReference type="RuleBase" id="RU363032"/>
    </source>
</evidence>
<evidence type="ECO:0000256" key="4">
    <source>
        <dbReference type="ARBA" id="ARBA00022692"/>
    </source>
</evidence>
<dbReference type="Pfam" id="PF00528">
    <property type="entry name" value="BPD_transp_1"/>
    <property type="match status" value="1"/>
</dbReference>
<gene>
    <name evidence="9" type="ORF">J2736_003080</name>
</gene>
<keyword evidence="4 7" id="KW-0812">Transmembrane</keyword>
<evidence type="ECO:0000313" key="9">
    <source>
        <dbReference type="EMBL" id="MDR6551891.1"/>
    </source>
</evidence>
<keyword evidence="6 7" id="KW-0472">Membrane</keyword>
<protein>
    <submittedName>
        <fullName evidence="9">Aldouronate transport system permease protein</fullName>
    </submittedName>
</protein>
<dbReference type="Proteomes" id="UP001267290">
    <property type="component" value="Unassembled WGS sequence"/>
</dbReference>
<keyword evidence="5 7" id="KW-1133">Transmembrane helix</keyword>
<dbReference type="SUPFAM" id="SSF161098">
    <property type="entry name" value="MetI-like"/>
    <property type="match status" value="1"/>
</dbReference>
<feature type="transmembrane region" description="Helical" evidence="7">
    <location>
        <begin position="9"/>
        <end position="27"/>
    </location>
</feature>
<dbReference type="PROSITE" id="PS50928">
    <property type="entry name" value="ABC_TM1"/>
    <property type="match status" value="1"/>
</dbReference>
<dbReference type="InterPro" id="IPR000515">
    <property type="entry name" value="MetI-like"/>
</dbReference>
<dbReference type="PANTHER" id="PTHR43227">
    <property type="entry name" value="BLL4140 PROTEIN"/>
    <property type="match status" value="1"/>
</dbReference>
<organism evidence="9 10">
    <name type="scientific">Paenibacillus qinlingensis</name>
    <dbReference type="NCBI Taxonomy" id="1837343"/>
    <lineage>
        <taxon>Bacteria</taxon>
        <taxon>Bacillati</taxon>
        <taxon>Bacillota</taxon>
        <taxon>Bacilli</taxon>
        <taxon>Bacillales</taxon>
        <taxon>Paenibacillaceae</taxon>
        <taxon>Paenibacillus</taxon>
    </lineage>
</organism>
<name>A0ABU1NWP0_9BACL</name>
<evidence type="ECO:0000256" key="5">
    <source>
        <dbReference type="ARBA" id="ARBA00022989"/>
    </source>
</evidence>
<evidence type="ECO:0000259" key="8">
    <source>
        <dbReference type="PROSITE" id="PS50928"/>
    </source>
</evidence>
<dbReference type="CDD" id="cd06261">
    <property type="entry name" value="TM_PBP2"/>
    <property type="match status" value="1"/>
</dbReference>
<keyword evidence="3" id="KW-1003">Cell membrane</keyword>
<feature type="transmembrane region" description="Helical" evidence="7">
    <location>
        <begin position="205"/>
        <end position="229"/>
    </location>
</feature>
<dbReference type="PANTHER" id="PTHR43227:SF11">
    <property type="entry name" value="BLL4140 PROTEIN"/>
    <property type="match status" value="1"/>
</dbReference>
<feature type="domain" description="ABC transmembrane type-1" evidence="8">
    <location>
        <begin position="71"/>
        <end position="286"/>
    </location>
</feature>
<evidence type="ECO:0000256" key="2">
    <source>
        <dbReference type="ARBA" id="ARBA00022448"/>
    </source>
</evidence>
<dbReference type="InterPro" id="IPR035906">
    <property type="entry name" value="MetI-like_sf"/>
</dbReference>
<keyword evidence="10" id="KW-1185">Reference proteome</keyword>
<proteinExistence type="inferred from homology"/>
<evidence type="ECO:0000256" key="6">
    <source>
        <dbReference type="ARBA" id="ARBA00023136"/>
    </source>
</evidence>
<feature type="transmembrane region" description="Helical" evidence="7">
    <location>
        <begin position="70"/>
        <end position="96"/>
    </location>
</feature>
<feature type="transmembrane region" description="Helical" evidence="7">
    <location>
        <begin position="117"/>
        <end position="138"/>
    </location>
</feature>
<comment type="subcellular location">
    <subcellularLocation>
        <location evidence="1 7">Cell membrane</location>
        <topology evidence="1 7">Multi-pass membrane protein</topology>
    </subcellularLocation>
</comment>
<comment type="similarity">
    <text evidence="7">Belongs to the binding-protein-dependent transport system permease family.</text>
</comment>
<evidence type="ECO:0000256" key="1">
    <source>
        <dbReference type="ARBA" id="ARBA00004651"/>
    </source>
</evidence>
<evidence type="ECO:0000256" key="3">
    <source>
        <dbReference type="ARBA" id="ARBA00022475"/>
    </source>
</evidence>
<reference evidence="9 10" key="1">
    <citation type="submission" date="2023-07" db="EMBL/GenBank/DDBJ databases">
        <title>Sorghum-associated microbial communities from plants grown in Nebraska, USA.</title>
        <authorList>
            <person name="Schachtman D."/>
        </authorList>
    </citation>
    <scope>NUCLEOTIDE SEQUENCE [LARGE SCALE GENOMIC DNA]</scope>
    <source>
        <strain evidence="9 10">CC258</strain>
    </source>
</reference>
<dbReference type="Gene3D" id="1.10.3720.10">
    <property type="entry name" value="MetI-like"/>
    <property type="match status" value="1"/>
</dbReference>
<feature type="transmembrane region" description="Helical" evidence="7">
    <location>
        <begin position="263"/>
        <end position="284"/>
    </location>
</feature>
<evidence type="ECO:0000313" key="10">
    <source>
        <dbReference type="Proteomes" id="UP001267290"/>
    </source>
</evidence>
<dbReference type="InterPro" id="IPR050809">
    <property type="entry name" value="UgpAE/MalFG_permease"/>
</dbReference>
<keyword evidence="2 7" id="KW-0813">Transport</keyword>
<feature type="transmembrane region" description="Helical" evidence="7">
    <location>
        <begin position="172"/>
        <end position="193"/>
    </location>
</feature>